<proteinExistence type="predicted"/>
<dbReference type="Proteomes" id="UP001500943">
    <property type="component" value="Unassembled WGS sequence"/>
</dbReference>
<comment type="caution">
    <text evidence="1">The sequence shown here is derived from an EMBL/GenBank/DDBJ whole genome shotgun (WGS) entry which is preliminary data.</text>
</comment>
<keyword evidence="2" id="KW-1185">Reference proteome</keyword>
<name>A0ABP4FZW6_9MICO</name>
<sequence length="95" mass="10547">MLTRRYCGPEDRRLLRHRDSNVNHLNLFIREQFLKVGVHAWDSVAGRDIAGAIQVDIGDPNHLKAGEPVGGQVLTIDDATGTDHGDRQLVFLGHP</sequence>
<evidence type="ECO:0000313" key="2">
    <source>
        <dbReference type="Proteomes" id="UP001500943"/>
    </source>
</evidence>
<accession>A0ABP4FZW6</accession>
<protein>
    <submittedName>
        <fullName evidence="1">Uncharacterized protein</fullName>
    </submittedName>
</protein>
<gene>
    <name evidence="1" type="ORF">GCM10009655_04350</name>
</gene>
<organism evidence="1 2">
    <name type="scientific">Rhodoglobus aureus</name>
    <dbReference type="NCBI Taxonomy" id="191497"/>
    <lineage>
        <taxon>Bacteria</taxon>
        <taxon>Bacillati</taxon>
        <taxon>Actinomycetota</taxon>
        <taxon>Actinomycetes</taxon>
        <taxon>Micrococcales</taxon>
        <taxon>Microbacteriaceae</taxon>
        <taxon>Rhodoglobus</taxon>
    </lineage>
</organism>
<dbReference type="EMBL" id="BAAAKW010000009">
    <property type="protein sequence ID" value="GAA1208253.1"/>
    <property type="molecule type" value="Genomic_DNA"/>
</dbReference>
<reference evidence="2" key="1">
    <citation type="journal article" date="2019" name="Int. J. Syst. Evol. Microbiol.">
        <title>The Global Catalogue of Microorganisms (GCM) 10K type strain sequencing project: providing services to taxonomists for standard genome sequencing and annotation.</title>
        <authorList>
            <consortium name="The Broad Institute Genomics Platform"/>
            <consortium name="The Broad Institute Genome Sequencing Center for Infectious Disease"/>
            <person name="Wu L."/>
            <person name="Ma J."/>
        </authorList>
    </citation>
    <scope>NUCLEOTIDE SEQUENCE [LARGE SCALE GENOMIC DNA]</scope>
    <source>
        <strain evidence="2">JCM 12762</strain>
    </source>
</reference>
<evidence type="ECO:0000313" key="1">
    <source>
        <dbReference type="EMBL" id="GAA1208253.1"/>
    </source>
</evidence>